<dbReference type="GO" id="GO:0003676">
    <property type="term" value="F:nucleic acid binding"/>
    <property type="evidence" value="ECO:0007669"/>
    <property type="project" value="InterPro"/>
</dbReference>
<dbReference type="InterPro" id="IPR011856">
    <property type="entry name" value="tRNA_endonuc-like_dom_sf"/>
</dbReference>
<dbReference type="RefSeq" id="WP_246121251.1">
    <property type="nucleotide sequence ID" value="NZ_VIWO01000014.1"/>
</dbReference>
<keyword evidence="2" id="KW-0378">Hydrolase</keyword>
<organism evidence="2 3">
    <name type="scientific">Chitinophaga polysaccharea</name>
    <dbReference type="NCBI Taxonomy" id="1293035"/>
    <lineage>
        <taxon>Bacteria</taxon>
        <taxon>Pseudomonadati</taxon>
        <taxon>Bacteroidota</taxon>
        <taxon>Chitinophagia</taxon>
        <taxon>Chitinophagales</taxon>
        <taxon>Chitinophagaceae</taxon>
        <taxon>Chitinophaga</taxon>
    </lineage>
</organism>
<dbReference type="AlphaFoldDB" id="A0A561P3H3"/>
<evidence type="ECO:0000259" key="1">
    <source>
        <dbReference type="Pfam" id="PF06250"/>
    </source>
</evidence>
<keyword evidence="3" id="KW-1185">Reference proteome</keyword>
<name>A0A561P3H3_9BACT</name>
<proteinExistence type="predicted"/>
<dbReference type="EMBL" id="VIWO01000014">
    <property type="protein sequence ID" value="TWF32671.1"/>
    <property type="molecule type" value="Genomic_DNA"/>
</dbReference>
<dbReference type="InterPro" id="IPR053148">
    <property type="entry name" value="PD-DEXK-like_domain"/>
</dbReference>
<dbReference type="Proteomes" id="UP000320811">
    <property type="component" value="Unassembled WGS sequence"/>
</dbReference>
<dbReference type="PANTHER" id="PTHR30547:SF5">
    <property type="entry name" value="NUCLEASE YHCG-RELATED"/>
    <property type="match status" value="1"/>
</dbReference>
<dbReference type="Gene3D" id="3.40.1350.10">
    <property type="match status" value="1"/>
</dbReference>
<evidence type="ECO:0000313" key="2">
    <source>
        <dbReference type="EMBL" id="TWF32671.1"/>
    </source>
</evidence>
<reference evidence="2 3" key="1">
    <citation type="submission" date="2019-06" db="EMBL/GenBank/DDBJ databases">
        <title>Sorghum-associated microbial communities from plants grown in Nebraska, USA.</title>
        <authorList>
            <person name="Schachtman D."/>
        </authorList>
    </citation>
    <scope>NUCLEOTIDE SEQUENCE [LARGE SCALE GENOMIC DNA]</scope>
    <source>
        <strain evidence="2 3">1209</strain>
    </source>
</reference>
<keyword evidence="2" id="KW-0540">Nuclease</keyword>
<comment type="caution">
    <text evidence="2">The sequence shown here is derived from an EMBL/GenBank/DDBJ whole genome shotgun (WGS) entry which is preliminary data.</text>
</comment>
<evidence type="ECO:0000313" key="3">
    <source>
        <dbReference type="Proteomes" id="UP000320811"/>
    </source>
</evidence>
<protein>
    <submittedName>
        <fullName evidence="2">Putative nuclease of restriction endonuclease-like (RecB) superfamily</fullName>
    </submittedName>
</protein>
<gene>
    <name evidence="2" type="ORF">FHW36_11448</name>
</gene>
<dbReference type="Pfam" id="PF06250">
    <property type="entry name" value="YhcG_C"/>
    <property type="match status" value="1"/>
</dbReference>
<dbReference type="PANTHER" id="PTHR30547">
    <property type="entry name" value="UNCHARACTERIZED PROTEIN YHCG-RELATED"/>
    <property type="match status" value="1"/>
</dbReference>
<dbReference type="InterPro" id="IPR009362">
    <property type="entry name" value="YhcG_C"/>
</dbReference>
<sequence>MSNDKESVLVVAKKEKLPSDAKEIIKDPMLLEFLGLKREASYYEKDVESAIITHLQDFLLELGNGFSFVARQKRIHLDGDEFYVDLVCYNRLLQCFVTIELKTKKLGPQDIGQLQMYVNYYDRIEKLPHENATIGILLCVDKNDAVVKFTLPEGQKQIIASQYELYLPTEKQLLEEVNKELMNFEEKDNYQTK</sequence>
<keyword evidence="2" id="KW-0255">Endonuclease</keyword>
<feature type="domain" description="YhcG PDDEXK nuclease" evidence="1">
    <location>
        <begin position="22"/>
        <end position="173"/>
    </location>
</feature>
<dbReference type="GO" id="GO:0004519">
    <property type="term" value="F:endonuclease activity"/>
    <property type="evidence" value="ECO:0007669"/>
    <property type="project" value="UniProtKB-KW"/>
</dbReference>
<accession>A0A561P3H3</accession>